<evidence type="ECO:0000256" key="1">
    <source>
        <dbReference type="SAM" id="SignalP"/>
    </source>
</evidence>
<dbReference type="EMBL" id="KV784357">
    <property type="protein sequence ID" value="OEU17999.1"/>
    <property type="molecule type" value="Genomic_DNA"/>
</dbReference>
<organism evidence="2 3">
    <name type="scientific">Fragilariopsis cylindrus CCMP1102</name>
    <dbReference type="NCBI Taxonomy" id="635003"/>
    <lineage>
        <taxon>Eukaryota</taxon>
        <taxon>Sar</taxon>
        <taxon>Stramenopiles</taxon>
        <taxon>Ochrophyta</taxon>
        <taxon>Bacillariophyta</taxon>
        <taxon>Bacillariophyceae</taxon>
        <taxon>Bacillariophycidae</taxon>
        <taxon>Bacillariales</taxon>
        <taxon>Bacillariaceae</taxon>
        <taxon>Fragilariopsis</taxon>
    </lineage>
</organism>
<feature type="signal peptide" evidence="1">
    <location>
        <begin position="1"/>
        <end position="21"/>
    </location>
</feature>
<sequence>MNVFFPMLVYLILSSIGMLHQRHSSFVVVAAVAAEEEEEAGAPLMCYLDDSDKCPDSYSEQSTNEEQGITYCYNGTVEPNSWVEGNTPTITVGGTPTNFNTLASAHHNNLRTQEDI</sequence>
<keyword evidence="1" id="KW-0732">Signal</keyword>
<reference evidence="2 3" key="1">
    <citation type="submission" date="2016-09" db="EMBL/GenBank/DDBJ databases">
        <title>Extensive genetic diversity and differential bi-allelic expression allows diatom success in the polar Southern Ocean.</title>
        <authorList>
            <consortium name="DOE Joint Genome Institute"/>
            <person name="Mock T."/>
            <person name="Otillar R.P."/>
            <person name="Strauss J."/>
            <person name="Dupont C."/>
            <person name="Frickenhaus S."/>
            <person name="Maumus F."/>
            <person name="Mcmullan M."/>
            <person name="Sanges R."/>
            <person name="Schmutz J."/>
            <person name="Toseland A."/>
            <person name="Valas R."/>
            <person name="Veluchamy A."/>
            <person name="Ward B.J."/>
            <person name="Allen A."/>
            <person name="Barry K."/>
            <person name="Falciatore A."/>
            <person name="Ferrante M."/>
            <person name="Fortunato A.E."/>
            <person name="Gloeckner G."/>
            <person name="Gruber A."/>
            <person name="Hipkin R."/>
            <person name="Janech M."/>
            <person name="Kroth P."/>
            <person name="Leese F."/>
            <person name="Lindquist E."/>
            <person name="Lyon B.R."/>
            <person name="Martin J."/>
            <person name="Mayer C."/>
            <person name="Parker M."/>
            <person name="Quesneville H."/>
            <person name="Raymond J."/>
            <person name="Uhlig C."/>
            <person name="Valentin K.U."/>
            <person name="Worden A.Z."/>
            <person name="Armbrust E.V."/>
            <person name="Bowler C."/>
            <person name="Green B."/>
            <person name="Moulton V."/>
            <person name="Van Oosterhout C."/>
            <person name="Grigoriev I."/>
        </authorList>
    </citation>
    <scope>NUCLEOTIDE SEQUENCE [LARGE SCALE GENOMIC DNA]</scope>
    <source>
        <strain evidence="2 3">CCMP1102</strain>
    </source>
</reference>
<dbReference type="Proteomes" id="UP000095751">
    <property type="component" value="Unassembled WGS sequence"/>
</dbReference>
<evidence type="ECO:0000313" key="3">
    <source>
        <dbReference type="Proteomes" id="UP000095751"/>
    </source>
</evidence>
<feature type="chain" id="PRO_5009193113" evidence="1">
    <location>
        <begin position="22"/>
        <end position="116"/>
    </location>
</feature>
<name>A0A1E7FIJ1_9STRA</name>
<evidence type="ECO:0000313" key="2">
    <source>
        <dbReference type="EMBL" id="OEU17999.1"/>
    </source>
</evidence>
<proteinExistence type="predicted"/>
<protein>
    <submittedName>
        <fullName evidence="2">Uncharacterized protein</fullName>
    </submittedName>
</protein>
<dbReference type="AlphaFoldDB" id="A0A1E7FIJ1"/>
<keyword evidence="3" id="KW-1185">Reference proteome</keyword>
<gene>
    <name evidence="2" type="ORF">FRACYDRAFT_238430</name>
</gene>
<dbReference type="InParanoid" id="A0A1E7FIJ1"/>
<dbReference type="KEGG" id="fcy:FRACYDRAFT_238430"/>
<accession>A0A1E7FIJ1</accession>